<dbReference type="PANTHER" id="PTHR30055">
    <property type="entry name" value="HTH-TYPE TRANSCRIPTIONAL REGULATOR RUTR"/>
    <property type="match status" value="1"/>
</dbReference>
<dbReference type="GO" id="GO:0000976">
    <property type="term" value="F:transcription cis-regulatory region binding"/>
    <property type="evidence" value="ECO:0007669"/>
    <property type="project" value="TreeGrafter"/>
</dbReference>
<reference evidence="4 5" key="1">
    <citation type="submission" date="2016-01" db="EMBL/GenBank/DDBJ databases">
        <title>Whole genome sequencing of Bhargavaea cecembensis T14.</title>
        <authorList>
            <person name="Hong K.W."/>
        </authorList>
    </citation>
    <scope>NUCLEOTIDE SEQUENCE [LARGE SCALE GENOMIC DNA]</scope>
    <source>
        <strain evidence="4 5">T14</strain>
    </source>
</reference>
<dbReference type="InterPro" id="IPR036271">
    <property type="entry name" value="Tet_transcr_reg_TetR-rel_C_sf"/>
</dbReference>
<name>A0A165GPV6_9BACL</name>
<dbReference type="InterPro" id="IPR009057">
    <property type="entry name" value="Homeodomain-like_sf"/>
</dbReference>
<evidence type="ECO:0000313" key="5">
    <source>
        <dbReference type="Proteomes" id="UP000076490"/>
    </source>
</evidence>
<dbReference type="PROSITE" id="PS50977">
    <property type="entry name" value="HTH_TETR_2"/>
    <property type="match status" value="1"/>
</dbReference>
<proteinExistence type="predicted"/>
<feature type="DNA-binding region" description="H-T-H motif" evidence="2">
    <location>
        <begin position="26"/>
        <end position="45"/>
    </location>
</feature>
<dbReference type="Pfam" id="PF16295">
    <property type="entry name" value="TetR_C_10"/>
    <property type="match status" value="1"/>
</dbReference>
<dbReference type="Gene3D" id="1.10.357.10">
    <property type="entry name" value="Tetracycline Repressor, domain 2"/>
    <property type="match status" value="1"/>
</dbReference>
<protein>
    <submittedName>
        <fullName evidence="4">TetR family transcriptional regulator</fullName>
    </submittedName>
</protein>
<dbReference type="InterPro" id="IPR050109">
    <property type="entry name" value="HTH-type_TetR-like_transc_reg"/>
</dbReference>
<dbReference type="OrthoDB" id="9812484at2"/>
<feature type="domain" description="HTH tetR-type" evidence="3">
    <location>
        <begin position="3"/>
        <end position="63"/>
    </location>
</feature>
<dbReference type="Pfam" id="PF00440">
    <property type="entry name" value="TetR_N"/>
    <property type="match status" value="1"/>
</dbReference>
<dbReference type="SUPFAM" id="SSF46689">
    <property type="entry name" value="Homeodomain-like"/>
    <property type="match status" value="1"/>
</dbReference>
<dbReference type="Proteomes" id="UP000076490">
    <property type="component" value="Unassembled WGS sequence"/>
</dbReference>
<sequence>MAESKHETILRAAQKLFAERGYDGTTVPMIAEEARVGAGTIYRYFENKQKLVNELFRGSVARFAATLRDGFPEQEDFRQKFRHVFYRLIRYSRENPEAFRFINATANAYFLDEQSKADFEGFMDFIESHLDEGKKAGLLRDLPSQAFIAIVYGTIFHLSRMFEDGTLEPADELLSGIENSCWDAVSES</sequence>
<dbReference type="SUPFAM" id="SSF48498">
    <property type="entry name" value="Tetracyclin repressor-like, C-terminal domain"/>
    <property type="match status" value="1"/>
</dbReference>
<dbReference type="InterPro" id="IPR032551">
    <property type="entry name" value="BscR_C"/>
</dbReference>
<comment type="caution">
    <text evidence="4">The sequence shown here is derived from an EMBL/GenBank/DDBJ whole genome shotgun (WGS) entry which is preliminary data.</text>
</comment>
<dbReference type="InterPro" id="IPR001647">
    <property type="entry name" value="HTH_TetR"/>
</dbReference>
<dbReference type="PROSITE" id="PS01081">
    <property type="entry name" value="HTH_TETR_1"/>
    <property type="match status" value="1"/>
</dbReference>
<organism evidence="4 5">
    <name type="scientific">Bhargavaea cecembensis</name>
    <dbReference type="NCBI Taxonomy" id="394098"/>
    <lineage>
        <taxon>Bacteria</taxon>
        <taxon>Bacillati</taxon>
        <taxon>Bacillota</taxon>
        <taxon>Bacilli</taxon>
        <taxon>Bacillales</taxon>
        <taxon>Caryophanaceae</taxon>
        <taxon>Bhargavaea</taxon>
    </lineage>
</organism>
<dbReference type="PANTHER" id="PTHR30055:SF207">
    <property type="entry name" value="HTH-TYPE TRANSCRIPTIONAL REPRESSOR FATR"/>
    <property type="match status" value="1"/>
</dbReference>
<accession>A0A165GPV6</accession>
<gene>
    <name evidence="4" type="ORF">AV656_11615</name>
</gene>
<dbReference type="AlphaFoldDB" id="A0A165GPV6"/>
<dbReference type="RefSeq" id="WP_063182257.1">
    <property type="nucleotide sequence ID" value="NZ_LQNT01000011.1"/>
</dbReference>
<evidence type="ECO:0000256" key="1">
    <source>
        <dbReference type="ARBA" id="ARBA00023125"/>
    </source>
</evidence>
<evidence type="ECO:0000313" key="4">
    <source>
        <dbReference type="EMBL" id="KZE37219.1"/>
    </source>
</evidence>
<evidence type="ECO:0000256" key="2">
    <source>
        <dbReference type="PROSITE-ProRule" id="PRU00335"/>
    </source>
</evidence>
<keyword evidence="1 2" id="KW-0238">DNA-binding</keyword>
<dbReference type="EMBL" id="LQNT01000011">
    <property type="protein sequence ID" value="KZE37219.1"/>
    <property type="molecule type" value="Genomic_DNA"/>
</dbReference>
<dbReference type="InterPro" id="IPR023772">
    <property type="entry name" value="DNA-bd_HTH_TetR-type_CS"/>
</dbReference>
<dbReference type="GO" id="GO:0003700">
    <property type="term" value="F:DNA-binding transcription factor activity"/>
    <property type="evidence" value="ECO:0007669"/>
    <property type="project" value="TreeGrafter"/>
</dbReference>
<evidence type="ECO:0000259" key="3">
    <source>
        <dbReference type="PROSITE" id="PS50977"/>
    </source>
</evidence>
<dbReference type="PRINTS" id="PR00455">
    <property type="entry name" value="HTHTETR"/>
</dbReference>